<dbReference type="PANTHER" id="PTHR46087">
    <property type="entry name" value="PUTATIVE, EXPRESSED-RELATED"/>
    <property type="match status" value="1"/>
</dbReference>
<dbReference type="AlphaFoldDB" id="A0A6J0PLL0"/>
<keyword evidence="1" id="KW-1185">Reference proteome</keyword>
<dbReference type="InterPro" id="IPR016024">
    <property type="entry name" value="ARM-type_fold"/>
</dbReference>
<dbReference type="RefSeq" id="XP_019707096.1">
    <property type="nucleotide sequence ID" value="XM_019851537.2"/>
</dbReference>
<reference evidence="2" key="1">
    <citation type="submission" date="2025-08" db="UniProtKB">
        <authorList>
            <consortium name="RefSeq"/>
        </authorList>
    </citation>
    <scope>IDENTIFICATION</scope>
</reference>
<dbReference type="SUPFAM" id="SSF48371">
    <property type="entry name" value="ARM repeat"/>
    <property type="match status" value="1"/>
</dbReference>
<protein>
    <submittedName>
        <fullName evidence="2">Uncharacterized protein LOC105049285</fullName>
    </submittedName>
</protein>
<dbReference type="PANTHER" id="PTHR46087:SF20">
    <property type="entry name" value="OS02G0143200 PROTEIN"/>
    <property type="match status" value="1"/>
</dbReference>
<sequence>MGVMSRKVLPACGRLCFFFPALRARSRQPVKRYKKLLAEIFPRTQDEEPNDRKIGKLCEYASRNPLRIPKITSYLEQRCYRELRNEHFGFAKIVMCIYRKLLLTCREQMPLFASSLLSIIHTLLDQTRQDEMQIIGCQTLFDFVNCQVDSTYQFNLEGLIPRLCHLAQEVGEDEREQCSHAAALQALSSMVWFMGEFSHISAEFDNVVTIVLENYGGPQKKSEDLHQTTKDSQSRWVQEVLKAEGHVAPSPFVMSRVPSWRSIVNEKGELRLTKDEAQNPNFWSRVCVHNMAKLAKEATTVRRVLESFFRYFDGNNSWSSQNGLALCVLMDMQLLMEKAGQNTHLLISILIKHLEHKAVLKQPDLQLNIVEVTASLAEQSKAQASVAIIGAISDLVRHLRKTMHCTLGRQELGDDMIRWNNKFQTAVDECIVRLSKKVGDAGPVLDMMAVMLENISTNIQVARSTISAVYRMAQIIASVPNLSYQNKAFPEALFHQLLLAMVHPDQETRVGAHRIFSVVLVPSSVCPYPCSATPESLKTYDLRRTLSRTVSVFSSSAALFEKLREKYSLRDNACQESLDKNSHGYIGQQKSSNEANLYTLRSSKSRNHSVKGARLQSFRSRVFSTKGSPLPVTEGKASMNNAKKEVDPVSLRLSSRQITLMLSSIWAQANSPENTPENYEAIAHSYSLILLFSRAKTPIHEALIRSFQLAFSLRSISLGGGGSLPPSRRRSLFMLATAMIVFSSKAFNIQPLIPLIKSSLNQKTVDPFLQLVEDSKLQAVNTTSDHLVKVYGSKEDDNSALISLSAVELTENQSKESMVSVILNSLGDSSDTELLTIRKQLLSDFLPDDVCPLGAQFVETPGQVPPFGSKKDNSQEEVMPPTSLIDVDVFAEAFEGLVDPSPQLPTDTSNLLSVNQLLDTALETSWQDGRFSVSTTADVPFKEMASHCEALLMGKQQKMSAFMSAQQKQEILFPDLLHDQRDMKGSSYLYMDQFQKTGNPFLDPNLSAYPQNMSDGNNILLQNDLQYHPQFFRLPATSPFDNFLRAAGC</sequence>
<name>A0A6J0PLL0_ELAGV</name>
<evidence type="ECO:0000313" key="1">
    <source>
        <dbReference type="Proteomes" id="UP000504607"/>
    </source>
</evidence>
<dbReference type="InterPro" id="IPR055296">
    <property type="entry name" value="SRL2-like"/>
</dbReference>
<dbReference type="Proteomes" id="UP000504607">
    <property type="component" value="Chromosome 7"/>
</dbReference>
<proteinExistence type="predicted"/>
<dbReference type="FunCoup" id="A0A6J0PLL0">
    <property type="interactions" value="1435"/>
</dbReference>
<dbReference type="Pfam" id="PF21052">
    <property type="entry name" value="EFR3_ARM"/>
    <property type="match status" value="1"/>
</dbReference>
<dbReference type="InterPro" id="IPR049152">
    <property type="entry name" value="EFR3-like_ARM"/>
</dbReference>
<organism evidence="1 2">
    <name type="scientific">Elaeis guineensis var. tenera</name>
    <name type="common">Oil palm</name>
    <dbReference type="NCBI Taxonomy" id="51953"/>
    <lineage>
        <taxon>Eukaryota</taxon>
        <taxon>Viridiplantae</taxon>
        <taxon>Streptophyta</taxon>
        <taxon>Embryophyta</taxon>
        <taxon>Tracheophyta</taxon>
        <taxon>Spermatophyta</taxon>
        <taxon>Magnoliopsida</taxon>
        <taxon>Liliopsida</taxon>
        <taxon>Arecaceae</taxon>
        <taxon>Arecoideae</taxon>
        <taxon>Cocoseae</taxon>
        <taxon>Elaeidinae</taxon>
        <taxon>Elaeis</taxon>
    </lineage>
</organism>
<accession>A0A6J0PLL0</accession>
<dbReference type="InParanoid" id="A0A6J0PLL0"/>
<gene>
    <name evidence="2" type="primary">LOC105049285</name>
</gene>
<dbReference type="OrthoDB" id="19232at2759"/>
<evidence type="ECO:0000313" key="2">
    <source>
        <dbReference type="RefSeq" id="XP_019707096.1"/>
    </source>
</evidence>